<keyword evidence="1 2" id="KW-0597">Phosphoprotein</keyword>
<feature type="modified residue" description="4-aspartylphosphate" evidence="2">
    <location>
        <position position="53"/>
    </location>
</feature>
<dbReference type="PANTHER" id="PTHR44591">
    <property type="entry name" value="STRESS RESPONSE REGULATOR PROTEIN 1"/>
    <property type="match status" value="1"/>
</dbReference>
<name>A0A975B367_9BACT</name>
<dbReference type="Gene3D" id="3.40.50.2300">
    <property type="match status" value="1"/>
</dbReference>
<dbReference type="EMBL" id="CP061799">
    <property type="protein sequence ID" value="QTA77947.1"/>
    <property type="molecule type" value="Genomic_DNA"/>
</dbReference>
<dbReference type="SMART" id="SM00448">
    <property type="entry name" value="REC"/>
    <property type="match status" value="1"/>
</dbReference>
<feature type="domain" description="Response regulatory" evidence="3">
    <location>
        <begin position="4"/>
        <end position="120"/>
    </location>
</feature>
<reference evidence="4" key="1">
    <citation type="journal article" date="2021" name="Microb. Physiol.">
        <title>Proteogenomic Insights into the Physiology of Marine, Sulfate-Reducing, Filamentous Desulfonema limicola and Desulfonema magnum.</title>
        <authorList>
            <person name="Schnaars V."/>
            <person name="Wohlbrand L."/>
            <person name="Scheve S."/>
            <person name="Hinrichs C."/>
            <person name="Reinhardt R."/>
            <person name="Rabus R."/>
        </authorList>
    </citation>
    <scope>NUCLEOTIDE SEQUENCE</scope>
    <source>
        <strain evidence="4">5ac10</strain>
    </source>
</reference>
<dbReference type="Pfam" id="PF00072">
    <property type="entry name" value="Response_reg"/>
    <property type="match status" value="1"/>
</dbReference>
<dbReference type="InterPro" id="IPR050595">
    <property type="entry name" value="Bact_response_regulator"/>
</dbReference>
<dbReference type="RefSeq" id="WP_207689864.1">
    <property type="nucleotide sequence ID" value="NZ_CP061799.1"/>
</dbReference>
<sequence>MPKTIMVVEDVTSMRGLVAITLNTAGYHVVEACNGEDALKRLAEQKVHMIISDVNMPSMNGLEFLKIIKSNPDYKFIPVVMLTTQGDETTKKKGQMAGAKAWIVKPFKPESILKVVQKIIG</sequence>
<gene>
    <name evidence="4" type="ORF">dnl_01500</name>
</gene>
<evidence type="ECO:0000256" key="1">
    <source>
        <dbReference type="ARBA" id="ARBA00022553"/>
    </source>
</evidence>
<evidence type="ECO:0000259" key="3">
    <source>
        <dbReference type="PROSITE" id="PS50110"/>
    </source>
</evidence>
<dbReference type="PANTHER" id="PTHR44591:SF25">
    <property type="entry name" value="CHEMOTAXIS TWO-COMPONENT RESPONSE REGULATOR"/>
    <property type="match status" value="1"/>
</dbReference>
<evidence type="ECO:0000313" key="4">
    <source>
        <dbReference type="EMBL" id="QTA77947.1"/>
    </source>
</evidence>
<evidence type="ECO:0000256" key="2">
    <source>
        <dbReference type="PROSITE-ProRule" id="PRU00169"/>
    </source>
</evidence>
<dbReference type="SUPFAM" id="SSF52172">
    <property type="entry name" value="CheY-like"/>
    <property type="match status" value="1"/>
</dbReference>
<dbReference type="PROSITE" id="PS50110">
    <property type="entry name" value="RESPONSE_REGULATORY"/>
    <property type="match status" value="1"/>
</dbReference>
<keyword evidence="5" id="KW-1185">Reference proteome</keyword>
<dbReference type="AlphaFoldDB" id="A0A975B367"/>
<dbReference type="Proteomes" id="UP000663720">
    <property type="component" value="Chromosome"/>
</dbReference>
<evidence type="ECO:0000313" key="5">
    <source>
        <dbReference type="Proteomes" id="UP000663720"/>
    </source>
</evidence>
<dbReference type="GO" id="GO:0000160">
    <property type="term" value="P:phosphorelay signal transduction system"/>
    <property type="evidence" value="ECO:0007669"/>
    <property type="project" value="InterPro"/>
</dbReference>
<proteinExistence type="predicted"/>
<organism evidence="4 5">
    <name type="scientific">Desulfonema limicola</name>
    <dbReference type="NCBI Taxonomy" id="45656"/>
    <lineage>
        <taxon>Bacteria</taxon>
        <taxon>Pseudomonadati</taxon>
        <taxon>Thermodesulfobacteriota</taxon>
        <taxon>Desulfobacteria</taxon>
        <taxon>Desulfobacterales</taxon>
        <taxon>Desulfococcaceae</taxon>
        <taxon>Desulfonema</taxon>
    </lineage>
</organism>
<protein>
    <submittedName>
        <fullName evidence="4">Signal transduction response regulator, receiver domain-containing protein</fullName>
    </submittedName>
</protein>
<dbReference type="InterPro" id="IPR001789">
    <property type="entry name" value="Sig_transdc_resp-reg_receiver"/>
</dbReference>
<dbReference type="InterPro" id="IPR011006">
    <property type="entry name" value="CheY-like_superfamily"/>
</dbReference>
<accession>A0A975B367</accession>
<dbReference type="KEGG" id="dli:dnl_01500"/>